<keyword evidence="3" id="KW-1185">Reference proteome</keyword>
<accession>A0A084AQ68</accession>
<feature type="compositionally biased region" description="Polar residues" evidence="1">
    <location>
        <begin position="51"/>
        <end position="63"/>
    </location>
</feature>
<organism evidence="2 3">
    <name type="scientific">Stachybotrys chartarum (strain CBS 109288 / IBT 7711)</name>
    <name type="common">Toxic black mold</name>
    <name type="synonym">Stilbospora chartarum</name>
    <dbReference type="NCBI Taxonomy" id="1280523"/>
    <lineage>
        <taxon>Eukaryota</taxon>
        <taxon>Fungi</taxon>
        <taxon>Dikarya</taxon>
        <taxon>Ascomycota</taxon>
        <taxon>Pezizomycotina</taxon>
        <taxon>Sordariomycetes</taxon>
        <taxon>Hypocreomycetidae</taxon>
        <taxon>Hypocreales</taxon>
        <taxon>Stachybotryaceae</taxon>
        <taxon>Stachybotrys</taxon>
    </lineage>
</organism>
<feature type="compositionally biased region" description="Basic and acidic residues" evidence="1">
    <location>
        <begin position="35"/>
        <end position="45"/>
    </location>
</feature>
<protein>
    <submittedName>
        <fullName evidence="2">Uncharacterized protein</fullName>
    </submittedName>
</protein>
<evidence type="ECO:0000313" key="3">
    <source>
        <dbReference type="Proteomes" id="UP000028045"/>
    </source>
</evidence>
<feature type="compositionally biased region" description="Basic residues" evidence="1">
    <location>
        <begin position="141"/>
        <end position="153"/>
    </location>
</feature>
<proteinExistence type="predicted"/>
<name>A0A084AQ68_STACB</name>
<evidence type="ECO:0000313" key="2">
    <source>
        <dbReference type="EMBL" id="KEY67447.1"/>
    </source>
</evidence>
<feature type="region of interest" description="Disordered" evidence="1">
    <location>
        <begin position="139"/>
        <end position="168"/>
    </location>
</feature>
<feature type="region of interest" description="Disordered" evidence="1">
    <location>
        <begin position="35"/>
        <end position="70"/>
    </location>
</feature>
<evidence type="ECO:0000256" key="1">
    <source>
        <dbReference type="SAM" id="MobiDB-lite"/>
    </source>
</evidence>
<dbReference type="AlphaFoldDB" id="A0A084AQ68"/>
<gene>
    <name evidence="2" type="ORF">S7711_10998</name>
</gene>
<sequence>MGQRGDAPSLSVGQTARFGFLLYLFAWARLRRKEEGRNREGRHEQWALLASPTSSGTQTNGRGKSNCVPYRDDETASASASASARAPCPCQKKGKASNEIAVPCIGVREQPPTPTKPWNIPGRMHNPHNPAGVSVVAGRGRGGRGHGRGRGRGRGVLDGPTPVTASTVHPRTNLDQAAWQDGGTTVNGYRLVDGTRG</sequence>
<dbReference type="Proteomes" id="UP000028045">
    <property type="component" value="Unassembled WGS sequence"/>
</dbReference>
<dbReference type="HOGENOM" id="CLU_1571663_0_0_1"/>
<reference evidence="2 3" key="1">
    <citation type="journal article" date="2014" name="BMC Genomics">
        <title>Comparative genome sequencing reveals chemotype-specific gene clusters in the toxigenic black mold Stachybotrys.</title>
        <authorList>
            <person name="Semeiks J."/>
            <person name="Borek D."/>
            <person name="Otwinowski Z."/>
            <person name="Grishin N.V."/>
        </authorList>
    </citation>
    <scope>NUCLEOTIDE SEQUENCE [LARGE SCALE GENOMIC DNA]</scope>
    <source>
        <strain evidence="3">CBS 109288 / IBT 7711</strain>
    </source>
</reference>
<dbReference type="EMBL" id="KL648619">
    <property type="protein sequence ID" value="KEY67447.1"/>
    <property type="molecule type" value="Genomic_DNA"/>
</dbReference>